<reference evidence="9" key="1">
    <citation type="journal article" date="2019" name="Int. J. Syst. Evol. Microbiol.">
        <title>The Global Catalogue of Microorganisms (GCM) 10K type strain sequencing project: providing services to taxonomists for standard genome sequencing and annotation.</title>
        <authorList>
            <consortium name="The Broad Institute Genomics Platform"/>
            <consortium name="The Broad Institute Genome Sequencing Center for Infectious Disease"/>
            <person name="Wu L."/>
            <person name="Ma J."/>
        </authorList>
    </citation>
    <scope>NUCLEOTIDE SEQUENCE [LARGE SCALE GENOMIC DNA]</scope>
    <source>
        <strain evidence="9">JCM 16898</strain>
    </source>
</reference>
<dbReference type="Gene3D" id="3.20.20.70">
    <property type="entry name" value="Aldolase class I"/>
    <property type="match status" value="1"/>
</dbReference>
<evidence type="ECO:0000313" key="8">
    <source>
        <dbReference type="EMBL" id="GAA3536624.1"/>
    </source>
</evidence>
<dbReference type="PANTHER" id="PTHR43303:SF4">
    <property type="entry name" value="NADPH DEHYDROGENASE C23G7.10C-RELATED"/>
    <property type="match status" value="1"/>
</dbReference>
<feature type="compositionally biased region" description="Low complexity" evidence="6">
    <location>
        <begin position="138"/>
        <end position="147"/>
    </location>
</feature>
<dbReference type="CDD" id="cd04747">
    <property type="entry name" value="OYE_like_5_FMN"/>
    <property type="match status" value="1"/>
</dbReference>
<keyword evidence="2" id="KW-0285">Flavoprotein</keyword>
<keyword evidence="9" id="KW-1185">Reference proteome</keyword>
<dbReference type="Proteomes" id="UP001500689">
    <property type="component" value="Unassembled WGS sequence"/>
</dbReference>
<evidence type="ECO:0000256" key="3">
    <source>
        <dbReference type="ARBA" id="ARBA00022643"/>
    </source>
</evidence>
<evidence type="ECO:0000313" key="9">
    <source>
        <dbReference type="Proteomes" id="UP001500689"/>
    </source>
</evidence>
<comment type="cofactor">
    <cofactor evidence="1">
        <name>FMN</name>
        <dbReference type="ChEBI" id="CHEBI:58210"/>
    </cofactor>
</comment>
<feature type="region of interest" description="Disordered" evidence="6">
    <location>
        <begin position="126"/>
        <end position="150"/>
    </location>
</feature>
<evidence type="ECO:0000256" key="2">
    <source>
        <dbReference type="ARBA" id="ARBA00022630"/>
    </source>
</evidence>
<protein>
    <submittedName>
        <fullName evidence="8">NADH:flavin oxidoreductase</fullName>
    </submittedName>
</protein>
<name>A0ABP6VIS5_9PSEU</name>
<dbReference type="EMBL" id="BAAAZN010000003">
    <property type="protein sequence ID" value="GAA3536624.1"/>
    <property type="molecule type" value="Genomic_DNA"/>
</dbReference>
<keyword evidence="4" id="KW-0521">NADP</keyword>
<comment type="caution">
    <text evidence="8">The sequence shown here is derived from an EMBL/GenBank/DDBJ whole genome shotgun (WGS) entry which is preliminary data.</text>
</comment>
<dbReference type="InterPro" id="IPR001155">
    <property type="entry name" value="OxRdtase_FMN_N"/>
</dbReference>
<evidence type="ECO:0000256" key="1">
    <source>
        <dbReference type="ARBA" id="ARBA00001917"/>
    </source>
</evidence>
<gene>
    <name evidence="8" type="ORF">GCM10022222_20440</name>
</gene>
<evidence type="ECO:0000256" key="5">
    <source>
        <dbReference type="ARBA" id="ARBA00023002"/>
    </source>
</evidence>
<dbReference type="PANTHER" id="PTHR43303">
    <property type="entry name" value="NADPH DEHYDROGENASE C23G7.10C-RELATED"/>
    <property type="match status" value="1"/>
</dbReference>
<organism evidence="8 9">
    <name type="scientific">Amycolatopsis ultiminotia</name>
    <dbReference type="NCBI Taxonomy" id="543629"/>
    <lineage>
        <taxon>Bacteria</taxon>
        <taxon>Bacillati</taxon>
        <taxon>Actinomycetota</taxon>
        <taxon>Actinomycetes</taxon>
        <taxon>Pseudonocardiales</taxon>
        <taxon>Pseudonocardiaceae</taxon>
        <taxon>Amycolatopsis</taxon>
    </lineage>
</organism>
<evidence type="ECO:0000256" key="6">
    <source>
        <dbReference type="SAM" id="MobiDB-lite"/>
    </source>
</evidence>
<sequence>MTGVRERDLAPPGGTAALQNRFDAAGLHLRNRIVMAPMTRAMSPGGIPGPDVAEYYARRATGGVGLIITEGTVVGHPTSSSREDIPRFHGDALPAWQAVVNAVHAENTAIVPQLWHVGWDPLHWGRDPAEVPGPAPSSPSGIDPGSGNRLTPMSVHDIENVIHAFADAALAARRIGFDGIELHAAHGYLIDQFLWNETNHRTDWYGGSTVRERTRFACEVIAACRRAVGPKFPIVVRISQWKVGHYRARLAHGPAELAELLEPLVAAGADVFHCSQRRFWQPEFDGSPLNLAGWAKKVTGKPTITVGSVGLADSDFLGYLDGKGAATADVDEVCARLEEGEFDLVAVGRALIADPEWPNRVRSGHPTRAFDAAMLHALQ</sequence>
<dbReference type="InterPro" id="IPR044152">
    <property type="entry name" value="YqjM-like"/>
</dbReference>
<dbReference type="SUPFAM" id="SSF51395">
    <property type="entry name" value="FMN-linked oxidoreductases"/>
    <property type="match status" value="1"/>
</dbReference>
<dbReference type="Pfam" id="PF00724">
    <property type="entry name" value="Oxidored_FMN"/>
    <property type="match status" value="1"/>
</dbReference>
<proteinExistence type="predicted"/>
<evidence type="ECO:0000256" key="4">
    <source>
        <dbReference type="ARBA" id="ARBA00022857"/>
    </source>
</evidence>
<keyword evidence="5" id="KW-0560">Oxidoreductase</keyword>
<accession>A0ABP6VIS5</accession>
<keyword evidence="3" id="KW-0288">FMN</keyword>
<evidence type="ECO:0000259" key="7">
    <source>
        <dbReference type="Pfam" id="PF00724"/>
    </source>
</evidence>
<feature type="domain" description="NADH:flavin oxidoreductase/NADH oxidase N-terminal" evidence="7">
    <location>
        <begin position="28"/>
        <end position="366"/>
    </location>
</feature>
<dbReference type="InterPro" id="IPR013785">
    <property type="entry name" value="Aldolase_TIM"/>
</dbReference>